<proteinExistence type="predicted"/>
<dbReference type="EMBL" id="CAJQZP010001125">
    <property type="protein sequence ID" value="CAG5017875.1"/>
    <property type="molecule type" value="Genomic_DNA"/>
</dbReference>
<name>A0A8S3XCW3_PARAO</name>
<dbReference type="OrthoDB" id="10255210at2759"/>
<evidence type="ECO:0000313" key="1">
    <source>
        <dbReference type="EMBL" id="CAG5017875.1"/>
    </source>
</evidence>
<comment type="caution">
    <text evidence="1">The sequence shown here is derived from an EMBL/GenBank/DDBJ whole genome shotgun (WGS) entry which is preliminary data.</text>
</comment>
<dbReference type="AlphaFoldDB" id="A0A8S3XCW3"/>
<protein>
    <submittedName>
        <fullName evidence="1">(apollo) hypothetical protein</fullName>
    </submittedName>
</protein>
<dbReference type="Proteomes" id="UP000691718">
    <property type="component" value="Unassembled WGS sequence"/>
</dbReference>
<sequence>MAWGLPKLPGLTFSDPTKTKHHMRSSLRYYQGYRFPDTVVRGPGGAATDVDSNAFALPEDSVKTLVCGKASW</sequence>
<gene>
    <name evidence="1" type="ORF">PAPOLLO_LOCUS16742</name>
</gene>
<evidence type="ECO:0000313" key="2">
    <source>
        <dbReference type="Proteomes" id="UP000691718"/>
    </source>
</evidence>
<keyword evidence="2" id="KW-1185">Reference proteome</keyword>
<reference evidence="1" key="1">
    <citation type="submission" date="2021-04" db="EMBL/GenBank/DDBJ databases">
        <authorList>
            <person name="Tunstrom K."/>
        </authorList>
    </citation>
    <scope>NUCLEOTIDE SEQUENCE</scope>
</reference>
<accession>A0A8S3XCW3</accession>
<organism evidence="1 2">
    <name type="scientific">Parnassius apollo</name>
    <name type="common">Apollo butterfly</name>
    <name type="synonym">Papilio apollo</name>
    <dbReference type="NCBI Taxonomy" id="110799"/>
    <lineage>
        <taxon>Eukaryota</taxon>
        <taxon>Metazoa</taxon>
        <taxon>Ecdysozoa</taxon>
        <taxon>Arthropoda</taxon>
        <taxon>Hexapoda</taxon>
        <taxon>Insecta</taxon>
        <taxon>Pterygota</taxon>
        <taxon>Neoptera</taxon>
        <taxon>Endopterygota</taxon>
        <taxon>Lepidoptera</taxon>
        <taxon>Glossata</taxon>
        <taxon>Ditrysia</taxon>
        <taxon>Papilionoidea</taxon>
        <taxon>Papilionidae</taxon>
        <taxon>Parnassiinae</taxon>
        <taxon>Parnassini</taxon>
        <taxon>Parnassius</taxon>
        <taxon>Parnassius</taxon>
    </lineage>
</organism>